<keyword evidence="2" id="KW-1185">Reference proteome</keyword>
<dbReference type="EMBL" id="BSBO01000014">
    <property type="protein sequence ID" value="GLG04381.1"/>
    <property type="molecule type" value="Genomic_DNA"/>
</dbReference>
<evidence type="ECO:0000313" key="1">
    <source>
        <dbReference type="EMBL" id="GLG04381.1"/>
    </source>
</evidence>
<evidence type="ECO:0000313" key="2">
    <source>
        <dbReference type="Proteomes" id="UP001145145"/>
    </source>
</evidence>
<dbReference type="Proteomes" id="UP001145145">
    <property type="component" value="Unassembled WGS sequence"/>
</dbReference>
<evidence type="ECO:0008006" key="3">
    <source>
        <dbReference type="Google" id="ProtNLM"/>
    </source>
</evidence>
<dbReference type="RefSeq" id="WP_087168656.1">
    <property type="nucleotide sequence ID" value="NZ_BSBO01000014.1"/>
</dbReference>
<reference evidence="1 2" key="1">
    <citation type="journal article" date="2023" name="Int. J. Syst. Evol. Microbiol.">
        <title>Sellimonas catena sp. nov., isolated from human faeces.</title>
        <authorList>
            <person name="Hisatomi A."/>
            <person name="Ohkuma M."/>
            <person name="Sakamoto M."/>
        </authorList>
    </citation>
    <scope>NUCLEOTIDE SEQUENCE [LARGE SCALE GENOMIC DNA]</scope>
    <source>
        <strain evidence="1 2">12EGH17</strain>
    </source>
</reference>
<comment type="caution">
    <text evidence="1">The sequence shown here is derived from an EMBL/GenBank/DDBJ whole genome shotgun (WGS) entry which is preliminary data.</text>
</comment>
<name>A0A9W6CAJ1_9FIRM</name>
<dbReference type="AlphaFoldDB" id="A0A9W6CAJ1"/>
<proteinExistence type="predicted"/>
<gene>
    <name evidence="1" type="ORF">Selli1_15550</name>
</gene>
<accession>A0A9W6CAJ1</accession>
<organism evidence="1 2">
    <name type="scientific">Sellimonas catena</name>
    <dbReference type="NCBI Taxonomy" id="2994035"/>
    <lineage>
        <taxon>Bacteria</taxon>
        <taxon>Bacillati</taxon>
        <taxon>Bacillota</taxon>
        <taxon>Clostridia</taxon>
        <taxon>Lachnospirales</taxon>
        <taxon>Lachnospiraceae</taxon>
        <taxon>Sellimonas</taxon>
    </lineage>
</organism>
<sequence length="193" mass="22312">MGSRTKEAEFEEYRLRIYPWVREIPGDAAGWEKEGCSPEDTPLLSFVDGLMTVFVIQKEEEVFEILKDSMLPEGMTPEEIYRTACENLARDVEFVFSNTLFGGFGVIADGVHEASALCLRHVWEVCTEKLQDDVVIMAPSRDLLLFAPKSDRKTVQSMIQFGEQGWLQSEHRLTKRLYQYSRERKELTGYERD</sequence>
<protein>
    <recommendedName>
        <fullName evidence="3">DUF1444 domain-containing protein</fullName>
    </recommendedName>
</protein>